<dbReference type="PANTHER" id="PTHR30328">
    <property type="entry name" value="TRANSCRIPTIONAL REPRESSOR"/>
    <property type="match status" value="1"/>
</dbReference>
<keyword evidence="1 2" id="KW-0238">DNA-binding</keyword>
<reference evidence="4 5" key="1">
    <citation type="submission" date="2020-07" db="EMBL/GenBank/DDBJ databases">
        <title>A new beta-1,3-glucan-decomposing anaerobic bacterium isolated from anoxic soil subjected to biological soil disinfestation.</title>
        <authorList>
            <person name="Ueki A."/>
            <person name="Tonouchi A."/>
        </authorList>
    </citation>
    <scope>NUCLEOTIDE SEQUENCE [LARGE SCALE GENOMIC DNA]</scope>
    <source>
        <strain evidence="4 5">TW1</strain>
    </source>
</reference>
<gene>
    <name evidence="4" type="ORF">bsdtw1_04368</name>
</gene>
<dbReference type="PRINTS" id="PR00455">
    <property type="entry name" value="HTHTETR"/>
</dbReference>
<name>A0A6V8SLQ6_9CLOT</name>
<dbReference type="InterPro" id="IPR001647">
    <property type="entry name" value="HTH_TetR"/>
</dbReference>
<dbReference type="EMBL" id="BLZR01000001">
    <property type="protein sequence ID" value="GFP78174.1"/>
    <property type="molecule type" value="Genomic_DNA"/>
</dbReference>
<sequence length="215" mass="25007">MPKDTFFNLNEEKQEKIMRTAVSEFSNNGFENANIGNIAKNASVAKGSMYQYFENKKELFLFSLQWSLELVMNKYGKYLVLADDNINIFDYLYQSSKDMWSQINDEREVIIFIQDVFLGKYNHLTNESMKYMMKVSDEYILKIVQDGKRNGSIRTDIEDEIIALFITGVSMKIKERMMNRAREAGEDIVDEGFEVIEKDIKSMIELLKNGLGTKS</sequence>
<evidence type="ECO:0000259" key="3">
    <source>
        <dbReference type="PROSITE" id="PS50977"/>
    </source>
</evidence>
<dbReference type="InterPro" id="IPR009057">
    <property type="entry name" value="Homeodomain-like_sf"/>
</dbReference>
<keyword evidence="5" id="KW-1185">Reference proteome</keyword>
<comment type="caution">
    <text evidence="4">The sequence shown here is derived from an EMBL/GenBank/DDBJ whole genome shotgun (WGS) entry which is preliminary data.</text>
</comment>
<feature type="DNA-binding region" description="H-T-H motif" evidence="2">
    <location>
        <begin position="34"/>
        <end position="53"/>
    </location>
</feature>
<dbReference type="RefSeq" id="WP_183279488.1">
    <property type="nucleotide sequence ID" value="NZ_BLZR01000001.1"/>
</dbReference>
<dbReference type="GO" id="GO:0006355">
    <property type="term" value="P:regulation of DNA-templated transcription"/>
    <property type="evidence" value="ECO:0007669"/>
    <property type="project" value="UniProtKB-ARBA"/>
</dbReference>
<feature type="domain" description="HTH tetR-type" evidence="3">
    <location>
        <begin position="11"/>
        <end position="71"/>
    </location>
</feature>
<dbReference type="PROSITE" id="PS50977">
    <property type="entry name" value="HTH_TETR_2"/>
    <property type="match status" value="1"/>
</dbReference>
<dbReference type="Pfam" id="PF00440">
    <property type="entry name" value="TetR_N"/>
    <property type="match status" value="1"/>
</dbReference>
<dbReference type="InterPro" id="IPR050109">
    <property type="entry name" value="HTH-type_TetR-like_transc_reg"/>
</dbReference>
<evidence type="ECO:0000313" key="4">
    <source>
        <dbReference type="EMBL" id="GFP78174.1"/>
    </source>
</evidence>
<dbReference type="AlphaFoldDB" id="A0A6V8SLQ6"/>
<evidence type="ECO:0000256" key="2">
    <source>
        <dbReference type="PROSITE-ProRule" id="PRU00335"/>
    </source>
</evidence>
<protein>
    <recommendedName>
        <fullName evidence="3">HTH tetR-type domain-containing protein</fullName>
    </recommendedName>
</protein>
<organism evidence="4 5">
    <name type="scientific">Clostridium fungisolvens</name>
    <dbReference type="NCBI Taxonomy" id="1604897"/>
    <lineage>
        <taxon>Bacteria</taxon>
        <taxon>Bacillati</taxon>
        <taxon>Bacillota</taxon>
        <taxon>Clostridia</taxon>
        <taxon>Eubacteriales</taxon>
        <taxon>Clostridiaceae</taxon>
        <taxon>Clostridium</taxon>
    </lineage>
</organism>
<dbReference type="SUPFAM" id="SSF46689">
    <property type="entry name" value="Homeodomain-like"/>
    <property type="match status" value="1"/>
</dbReference>
<dbReference type="Gene3D" id="1.10.357.10">
    <property type="entry name" value="Tetracycline Repressor, domain 2"/>
    <property type="match status" value="1"/>
</dbReference>
<accession>A0A6V8SLQ6</accession>
<dbReference type="GO" id="GO:0003677">
    <property type="term" value="F:DNA binding"/>
    <property type="evidence" value="ECO:0007669"/>
    <property type="project" value="UniProtKB-UniRule"/>
</dbReference>
<evidence type="ECO:0000256" key="1">
    <source>
        <dbReference type="ARBA" id="ARBA00023125"/>
    </source>
</evidence>
<dbReference type="Proteomes" id="UP000580568">
    <property type="component" value="Unassembled WGS sequence"/>
</dbReference>
<proteinExistence type="predicted"/>
<evidence type="ECO:0000313" key="5">
    <source>
        <dbReference type="Proteomes" id="UP000580568"/>
    </source>
</evidence>
<dbReference type="PANTHER" id="PTHR30328:SF54">
    <property type="entry name" value="HTH-TYPE TRANSCRIPTIONAL REPRESSOR SCO4008"/>
    <property type="match status" value="1"/>
</dbReference>